<evidence type="ECO:0000313" key="2">
    <source>
        <dbReference type="Proteomes" id="UP001589789"/>
    </source>
</evidence>
<proteinExistence type="predicted"/>
<accession>A0ABV6J2G5</accession>
<dbReference type="Proteomes" id="UP001589789">
    <property type="component" value="Unassembled WGS sequence"/>
</dbReference>
<dbReference type="EMBL" id="JBHLVZ010000117">
    <property type="protein sequence ID" value="MFC0389654.1"/>
    <property type="molecule type" value="Genomic_DNA"/>
</dbReference>
<keyword evidence="2" id="KW-1185">Reference proteome</keyword>
<name>A0ABV6J2G5_9PROT</name>
<sequence>MVNRIAESARANAAKVAADYVTALSTEDQRDFLDSFWMSGGKKYSLFKSGKNEERVVAVKVIPYRCKPTLVTMPTTPDTDQWQMASEHPQLAQIQDMRGYHWETPEYRKLCVDLNLDPDEGRPVFRASYEELGERLVVWIADHFDSSKPWGDEPAEPPEWADVWDRPRYEPHTRRMAGISALCDFVDLLLDDADLYAAEIDALRRKFSYFPLGFLPWDAELRSMLAGDEFLEVGRQARGSGGGARRDHNRLGSAVEVEFLPSRYGTGHRCVFSTSYADWEDPDEDGWPARNYSDVRGVAVLPTDETIKESAWLSIVMDRLRRQGVLFLPESEVQKYLNTEGTFWVHQDHSGYFPLKRPIRKPSLGEQMLWKVKRPYMPIDRELVRLEALHPIP</sequence>
<comment type="caution">
    <text evidence="1">The sequence shown here is derived from an EMBL/GenBank/DDBJ whole genome shotgun (WGS) entry which is preliminary data.</text>
</comment>
<gene>
    <name evidence="1" type="ORF">ACFFIC_29540</name>
</gene>
<protein>
    <submittedName>
        <fullName evidence="1">Uncharacterized protein</fullName>
    </submittedName>
</protein>
<dbReference type="RefSeq" id="WP_377057202.1">
    <property type="nucleotide sequence ID" value="NZ_JBHLVZ010000117.1"/>
</dbReference>
<evidence type="ECO:0000313" key="1">
    <source>
        <dbReference type="EMBL" id="MFC0389654.1"/>
    </source>
</evidence>
<organism evidence="1 2">
    <name type="scientific">Muricoccus vinaceus</name>
    <dbReference type="NCBI Taxonomy" id="424704"/>
    <lineage>
        <taxon>Bacteria</taxon>
        <taxon>Pseudomonadati</taxon>
        <taxon>Pseudomonadota</taxon>
        <taxon>Alphaproteobacteria</taxon>
        <taxon>Acetobacterales</taxon>
        <taxon>Roseomonadaceae</taxon>
        <taxon>Muricoccus</taxon>
    </lineage>
</organism>
<reference evidence="1 2" key="1">
    <citation type="submission" date="2024-09" db="EMBL/GenBank/DDBJ databases">
        <authorList>
            <person name="Sun Q."/>
            <person name="Mori K."/>
        </authorList>
    </citation>
    <scope>NUCLEOTIDE SEQUENCE [LARGE SCALE GENOMIC DNA]</scope>
    <source>
        <strain evidence="1 2">CCM 7468</strain>
    </source>
</reference>